<dbReference type="AlphaFoldDB" id="A0AAV7Z2Z5"/>
<dbReference type="Proteomes" id="UP001146793">
    <property type="component" value="Unassembled WGS sequence"/>
</dbReference>
<gene>
    <name evidence="3" type="ORF">M0812_18510</name>
</gene>
<accession>A0AAV7Z2Z5</accession>
<feature type="compositionally biased region" description="Acidic residues" evidence="2">
    <location>
        <begin position="285"/>
        <end position="304"/>
    </location>
</feature>
<comment type="caution">
    <text evidence="3">The sequence shown here is derived from an EMBL/GenBank/DDBJ whole genome shotgun (WGS) entry which is preliminary data.</text>
</comment>
<feature type="coiled-coil region" evidence="1">
    <location>
        <begin position="191"/>
        <end position="236"/>
    </location>
</feature>
<reference evidence="3" key="1">
    <citation type="submission" date="2022-08" db="EMBL/GenBank/DDBJ databases">
        <title>Novel sulphate-reducing endosymbionts in the free-living metamonad Anaeramoeba.</title>
        <authorList>
            <person name="Jerlstrom-Hultqvist J."/>
            <person name="Cepicka I."/>
            <person name="Gallot-Lavallee L."/>
            <person name="Salas-Leiva D."/>
            <person name="Curtis B.A."/>
            <person name="Zahonova K."/>
            <person name="Pipaliya S."/>
            <person name="Dacks J."/>
            <person name="Roger A.J."/>
        </authorList>
    </citation>
    <scope>NUCLEOTIDE SEQUENCE</scope>
    <source>
        <strain evidence="3">Busselton2</strain>
    </source>
</reference>
<keyword evidence="1" id="KW-0175">Coiled coil</keyword>
<evidence type="ECO:0000256" key="1">
    <source>
        <dbReference type="SAM" id="Coils"/>
    </source>
</evidence>
<evidence type="ECO:0000313" key="4">
    <source>
        <dbReference type="Proteomes" id="UP001146793"/>
    </source>
</evidence>
<evidence type="ECO:0000313" key="3">
    <source>
        <dbReference type="EMBL" id="KAJ3436452.1"/>
    </source>
</evidence>
<dbReference type="EMBL" id="JANTQA010000036">
    <property type="protein sequence ID" value="KAJ3436452.1"/>
    <property type="molecule type" value="Genomic_DNA"/>
</dbReference>
<dbReference type="Gene3D" id="3.30.450.20">
    <property type="entry name" value="PAS domain"/>
    <property type="match status" value="1"/>
</dbReference>
<evidence type="ECO:0008006" key="5">
    <source>
        <dbReference type="Google" id="ProtNLM"/>
    </source>
</evidence>
<evidence type="ECO:0000256" key="2">
    <source>
        <dbReference type="SAM" id="MobiDB-lite"/>
    </source>
</evidence>
<proteinExistence type="predicted"/>
<feature type="region of interest" description="Disordered" evidence="2">
    <location>
        <begin position="279"/>
        <end position="304"/>
    </location>
</feature>
<organism evidence="3 4">
    <name type="scientific">Anaeramoeba flamelloides</name>
    <dbReference type="NCBI Taxonomy" id="1746091"/>
    <lineage>
        <taxon>Eukaryota</taxon>
        <taxon>Metamonada</taxon>
        <taxon>Anaeramoebidae</taxon>
        <taxon>Anaeramoeba</taxon>
    </lineage>
</organism>
<sequence>MSQKDFNKKQTKKFLKKLEKITSPVAILKTDYSLSFMNKACSHLFGLTKTTMKNYKLFDLSPAFQKHFKQETKQYITKQLEPLVSGKKSNANYPCLQKTFDKLEFWSIVYVTPVRLNFEPCYQCIFKKTDEPQDENISDLSLTIDLGATTTETETDYQEDDCYEDKFQFETDSIKKIIGQTNNKEFSESFLSHLENLIKIYNELVEKKNTKIENFNQKLKVERKKYKSKYDNLESHLQRRMDGLENNKNTKNKLMKKSMGLRNKVNKYTKLMENHQKTIEKINELLEDSEDESENESDSNSDEN</sequence>
<protein>
    <recommendedName>
        <fullName evidence="5">PAS domain-containing protein</fullName>
    </recommendedName>
</protein>
<name>A0AAV7Z2Z5_9EUKA</name>